<evidence type="ECO:0000313" key="2">
    <source>
        <dbReference type="EMBL" id="QEQ95561.1"/>
    </source>
</evidence>
<keyword evidence="3" id="KW-1185">Reference proteome</keyword>
<dbReference type="Gene3D" id="1.10.287.1490">
    <property type="match status" value="1"/>
</dbReference>
<dbReference type="Proteomes" id="UP000324760">
    <property type="component" value="Chromosome"/>
</dbReference>
<dbReference type="RefSeq" id="WP_138986265.1">
    <property type="nucleotide sequence ID" value="NZ_CP043869.1"/>
</dbReference>
<feature type="coiled-coil region" evidence="1">
    <location>
        <begin position="274"/>
        <end position="308"/>
    </location>
</feature>
<sequence length="480" mass="51816">MPRLSYIIATLMLGTMLTGCGGGGANDTLLTPGGGGIGTGGDGDGGDAGEDSGIVTSEDIDQFTRTNEFIGFFIESPQYNPDDYSVGTIYLKTLYLDENMEEGYPFEGLTSYKFLPCQGNNLIKFLGFRDTDDSLDTYQSPAIIDGTSQQYRLSSILFDTSNYKGPYNFSGSDNISKTDCIDYTLAVRGKVELYPLNTTQFTDTLKDGTISFDASTPNKIIWNYDNFSDVAENFEHITIGIIDKTKLDSLNLFRPIYQAQANLAAVQALEEDNIAAAQAAVDTAQTNADSAQAAVTAAQANVATAQAKVDGLNALQAEATRLETIYNAISGDPAYTAAEIQSAYDAWQAALKAYNLENIFATQYQTALSQAQGQLSSAQSSLNSANAVLASREAALEAAEASVKAAEAALNAEITGYQPRLTDDVFLWQQTVPGSSTSFQLPENVTLLKDNYYLLNLVAWSSEGEKNYVYYHSSHVFRAD</sequence>
<proteinExistence type="predicted"/>
<dbReference type="KEGG" id="ncu:F0U83_01935"/>
<dbReference type="PROSITE" id="PS51257">
    <property type="entry name" value="PROKAR_LIPOPROTEIN"/>
    <property type="match status" value="1"/>
</dbReference>
<gene>
    <name evidence="2" type="ORF">F0U83_01935</name>
</gene>
<dbReference type="EMBL" id="CP043869">
    <property type="protein sequence ID" value="QEQ95561.1"/>
    <property type="molecule type" value="Genomic_DNA"/>
</dbReference>
<evidence type="ECO:0000313" key="3">
    <source>
        <dbReference type="Proteomes" id="UP000324760"/>
    </source>
</evidence>
<keyword evidence="1" id="KW-0175">Coiled coil</keyword>
<protein>
    <submittedName>
        <fullName evidence="2">Uncharacterized protein</fullName>
    </submittedName>
</protein>
<accession>A0A5P1R8A6</accession>
<name>A0A5P1R8A6_9GAMM</name>
<dbReference type="OrthoDB" id="9992854at2"/>
<dbReference type="AlphaFoldDB" id="A0A5P1R8A6"/>
<organism evidence="2 3">
    <name type="scientific">Neptunomonas concharum</name>
    <dbReference type="NCBI Taxonomy" id="1031538"/>
    <lineage>
        <taxon>Bacteria</taxon>
        <taxon>Pseudomonadati</taxon>
        <taxon>Pseudomonadota</taxon>
        <taxon>Gammaproteobacteria</taxon>
        <taxon>Oceanospirillales</taxon>
        <taxon>Oceanospirillaceae</taxon>
        <taxon>Neptunomonas</taxon>
    </lineage>
</organism>
<reference evidence="2 3" key="1">
    <citation type="journal article" date="2019" name="Biochem. Eng. J.">
        <title>Metabolic engineering of the marine bacteria Neptunomonas concharum for the production of acetoin and meso-2,3-butanediol from acetate.</title>
        <authorList>
            <person name="Li W."/>
            <person name="Pu N."/>
            <person name="Liu C.-X."/>
            <person name="Yuan Q.-P."/>
            <person name="Li Z.-J."/>
        </authorList>
    </citation>
    <scope>NUCLEOTIDE SEQUENCE [LARGE SCALE GENOMIC DNA]</scope>
    <source>
        <strain evidence="2 3">JCM17730</strain>
    </source>
</reference>
<evidence type="ECO:0000256" key="1">
    <source>
        <dbReference type="SAM" id="Coils"/>
    </source>
</evidence>